<reference evidence="9 10" key="1">
    <citation type="submission" date="2021-06" db="EMBL/GenBank/DDBJ databases">
        <title>50 bacteria genomes isolated from Dapeng, Shenzhen, China.</title>
        <authorList>
            <person name="Zheng W."/>
            <person name="Yu S."/>
            <person name="Huang Y."/>
        </authorList>
    </citation>
    <scope>NUCLEOTIDE SEQUENCE [LARGE SCALE GENOMIC DNA]</scope>
    <source>
        <strain evidence="9 10">DP1N14-2</strain>
    </source>
</reference>
<keyword evidence="6" id="KW-0472">Membrane</keyword>
<protein>
    <submittedName>
        <fullName evidence="9">TolC family outer membrane protein</fullName>
    </submittedName>
</protein>
<sequence length="474" mass="51260">MRMKFPASVFKAFVFAGGVAATALVPLKAAADNLSDAMIGAYRTSGLLEQNRALLRAADEDVALGIARLRPVIEWTTSATHSYSRGTSQFGNFNEFTDNDIRTQLQLTQLVYDGGETRLRKEAAQELVLATRQRLISIEQQVLFAAVQAYVGVLQGQENVSLRRNNLRLLQEELKAAQDRFEVGEVTRTDVALAESRVAAARANLTDSEGTLRTARATYLQVVGHAPGSIAGQPRLPSRSASLEQAQSIALRNQPDLLAQQFSVKASDLLVQATTKALGPSVNFTARAGVGENLNESTGTSSDFTATLSLNQQLYTGGLNAATRRRAIASADAERGTLINVQRSVQQAVSAAYFNVETARATLISSAERVRASKVAFDGIREEATLGARTTLDVLQAEQEYLDAQTGQVNARADQALAAYQLLRAQGLLTAEHLGLPVEIYDPTLYYNLVKDAPAQHSKRGKDLDRVLKALGRN</sequence>
<dbReference type="Proteomes" id="UP000766629">
    <property type="component" value="Unassembled WGS sequence"/>
</dbReference>
<gene>
    <name evidence="9" type="ORF">KUV26_06030</name>
</gene>
<accession>A0ABS7NCQ6</accession>
<evidence type="ECO:0000313" key="10">
    <source>
        <dbReference type="Proteomes" id="UP000766629"/>
    </source>
</evidence>
<dbReference type="InterPro" id="IPR051906">
    <property type="entry name" value="TolC-like"/>
</dbReference>
<keyword evidence="5" id="KW-0812">Transmembrane</keyword>
<keyword evidence="4" id="KW-1134">Transmembrane beta strand</keyword>
<evidence type="ECO:0000256" key="7">
    <source>
        <dbReference type="ARBA" id="ARBA00023237"/>
    </source>
</evidence>
<evidence type="ECO:0000256" key="4">
    <source>
        <dbReference type="ARBA" id="ARBA00022452"/>
    </source>
</evidence>
<keyword evidence="8" id="KW-0732">Signal</keyword>
<dbReference type="InterPro" id="IPR010130">
    <property type="entry name" value="T1SS_OMP_TolC"/>
</dbReference>
<feature type="signal peptide" evidence="8">
    <location>
        <begin position="1"/>
        <end position="31"/>
    </location>
</feature>
<dbReference type="PANTHER" id="PTHR30026">
    <property type="entry name" value="OUTER MEMBRANE PROTEIN TOLC"/>
    <property type="match status" value="1"/>
</dbReference>
<feature type="chain" id="PRO_5045444614" evidence="8">
    <location>
        <begin position="32"/>
        <end position="474"/>
    </location>
</feature>
<dbReference type="EMBL" id="JAHVJA010000002">
    <property type="protein sequence ID" value="MBY6138991.1"/>
    <property type="molecule type" value="Genomic_DNA"/>
</dbReference>
<keyword evidence="3" id="KW-0813">Transport</keyword>
<evidence type="ECO:0000256" key="1">
    <source>
        <dbReference type="ARBA" id="ARBA00004442"/>
    </source>
</evidence>
<dbReference type="NCBIfam" id="TIGR01844">
    <property type="entry name" value="type_I_sec_TolC"/>
    <property type="match status" value="1"/>
</dbReference>
<dbReference type="Pfam" id="PF02321">
    <property type="entry name" value="OEP"/>
    <property type="match status" value="2"/>
</dbReference>
<evidence type="ECO:0000256" key="6">
    <source>
        <dbReference type="ARBA" id="ARBA00023136"/>
    </source>
</evidence>
<dbReference type="SUPFAM" id="SSF56954">
    <property type="entry name" value="Outer membrane efflux proteins (OEP)"/>
    <property type="match status" value="1"/>
</dbReference>
<dbReference type="InterPro" id="IPR003423">
    <property type="entry name" value="OMP_efflux"/>
</dbReference>
<comment type="caution">
    <text evidence="9">The sequence shown here is derived from an EMBL/GenBank/DDBJ whole genome shotgun (WGS) entry which is preliminary data.</text>
</comment>
<comment type="subcellular location">
    <subcellularLocation>
        <location evidence="1">Cell outer membrane</location>
    </subcellularLocation>
</comment>
<organism evidence="9 10">
    <name type="scientific">Leisingera daeponensis</name>
    <dbReference type="NCBI Taxonomy" id="405746"/>
    <lineage>
        <taxon>Bacteria</taxon>
        <taxon>Pseudomonadati</taxon>
        <taxon>Pseudomonadota</taxon>
        <taxon>Alphaproteobacteria</taxon>
        <taxon>Rhodobacterales</taxon>
        <taxon>Roseobacteraceae</taxon>
        <taxon>Leisingera</taxon>
    </lineage>
</organism>
<evidence type="ECO:0000256" key="8">
    <source>
        <dbReference type="SAM" id="SignalP"/>
    </source>
</evidence>
<dbReference type="PANTHER" id="PTHR30026:SF22">
    <property type="entry name" value="OUTER MEMBRANE EFFLUX PROTEIN"/>
    <property type="match status" value="1"/>
</dbReference>
<evidence type="ECO:0000256" key="3">
    <source>
        <dbReference type="ARBA" id="ARBA00022448"/>
    </source>
</evidence>
<keyword evidence="7" id="KW-0998">Cell outer membrane</keyword>
<dbReference type="Gene3D" id="1.20.1600.10">
    <property type="entry name" value="Outer membrane efflux proteins (OEP)"/>
    <property type="match status" value="1"/>
</dbReference>
<name>A0ABS7NCQ6_9RHOB</name>
<evidence type="ECO:0000313" key="9">
    <source>
        <dbReference type="EMBL" id="MBY6138991.1"/>
    </source>
</evidence>
<dbReference type="RefSeq" id="WP_222507696.1">
    <property type="nucleotide sequence ID" value="NZ_JAHVJA010000002.1"/>
</dbReference>
<keyword evidence="10" id="KW-1185">Reference proteome</keyword>
<evidence type="ECO:0000256" key="2">
    <source>
        <dbReference type="ARBA" id="ARBA00007613"/>
    </source>
</evidence>
<evidence type="ECO:0000256" key="5">
    <source>
        <dbReference type="ARBA" id="ARBA00022692"/>
    </source>
</evidence>
<proteinExistence type="inferred from homology"/>
<comment type="similarity">
    <text evidence="2">Belongs to the outer membrane factor (OMF) (TC 1.B.17) family.</text>
</comment>